<dbReference type="EMBL" id="MHWA01000018">
    <property type="protein sequence ID" value="OHB01237.1"/>
    <property type="molecule type" value="Genomic_DNA"/>
</dbReference>
<organism evidence="1 2">
    <name type="scientific">Candidatus Zambryskibacteria bacterium RIFCSPLOWO2_01_FULL_35_19</name>
    <dbReference type="NCBI Taxonomy" id="1802757"/>
    <lineage>
        <taxon>Bacteria</taxon>
        <taxon>Candidatus Zambryskiibacteriota</taxon>
    </lineage>
</organism>
<gene>
    <name evidence="1" type="ORF">A3A90_00095</name>
</gene>
<accession>A0A1G2TVB6</accession>
<evidence type="ECO:0000313" key="1">
    <source>
        <dbReference type="EMBL" id="OHB01237.1"/>
    </source>
</evidence>
<protein>
    <submittedName>
        <fullName evidence="1">Uncharacterized protein</fullName>
    </submittedName>
</protein>
<name>A0A1G2TVB6_9BACT</name>
<dbReference type="AlphaFoldDB" id="A0A1G2TVB6"/>
<dbReference type="Proteomes" id="UP000178404">
    <property type="component" value="Unassembled WGS sequence"/>
</dbReference>
<comment type="caution">
    <text evidence="1">The sequence shown here is derived from an EMBL/GenBank/DDBJ whole genome shotgun (WGS) entry which is preliminary data.</text>
</comment>
<proteinExistence type="predicted"/>
<reference evidence="1 2" key="1">
    <citation type="journal article" date="2016" name="Nat. Commun.">
        <title>Thousands of microbial genomes shed light on interconnected biogeochemical processes in an aquifer system.</title>
        <authorList>
            <person name="Anantharaman K."/>
            <person name="Brown C.T."/>
            <person name="Hug L.A."/>
            <person name="Sharon I."/>
            <person name="Castelle C.J."/>
            <person name="Probst A.J."/>
            <person name="Thomas B.C."/>
            <person name="Singh A."/>
            <person name="Wilkins M.J."/>
            <person name="Karaoz U."/>
            <person name="Brodie E.L."/>
            <person name="Williams K.H."/>
            <person name="Hubbard S.S."/>
            <person name="Banfield J.F."/>
        </authorList>
    </citation>
    <scope>NUCLEOTIDE SEQUENCE [LARGE SCALE GENOMIC DNA]</scope>
</reference>
<sequence length="144" mass="16854">MFEYPEFTQDLAESILHDYVGIICLTPMLPQGGVAKCKVDDFAFYIIYLRRIIPQAVGTDDFYETFVHELIHIFHIVQDLPVNEAVVETESVRFYNLNKDFVRKLYKSAVSKILVWDPPIRSKLTSEDRLKLIKQMAVNNQRRN</sequence>
<evidence type="ECO:0000313" key="2">
    <source>
        <dbReference type="Proteomes" id="UP000178404"/>
    </source>
</evidence>